<dbReference type="InterPro" id="IPR000182">
    <property type="entry name" value="GNAT_dom"/>
</dbReference>
<dbReference type="PANTHER" id="PTHR47408">
    <property type="entry name" value="PROTEIN CBG01304-RELATED"/>
    <property type="match status" value="1"/>
</dbReference>
<dbReference type="Pfam" id="PF13508">
    <property type="entry name" value="Acetyltransf_7"/>
    <property type="match status" value="1"/>
</dbReference>
<name>A0A1I8AI23_9BILA</name>
<organism evidence="2 3">
    <name type="scientific">Steinernema glaseri</name>
    <dbReference type="NCBI Taxonomy" id="37863"/>
    <lineage>
        <taxon>Eukaryota</taxon>
        <taxon>Metazoa</taxon>
        <taxon>Ecdysozoa</taxon>
        <taxon>Nematoda</taxon>
        <taxon>Chromadorea</taxon>
        <taxon>Rhabditida</taxon>
        <taxon>Tylenchina</taxon>
        <taxon>Panagrolaimomorpha</taxon>
        <taxon>Strongyloidoidea</taxon>
        <taxon>Steinernematidae</taxon>
        <taxon>Steinernema</taxon>
    </lineage>
</organism>
<dbReference type="InterPro" id="IPR016181">
    <property type="entry name" value="Acyl_CoA_acyltransferase"/>
</dbReference>
<sequence length="293" mass="32841">MADGDYDAFKNGFPGNFVFYVARDKELNRIVGFCLLSTQYTLKERKEINNFSCFLVLPEYRNRRIGAKLFQLATEAKIKEGKNVSLQAALNMREYYAARGFKLTCPGPSPRVTFNPSSVSKSRLETLCKESSERLGSKGLKIVDVDRIDDEALNVFERSVADVDRSAYTSVWLRRPDVLTKTCVDSEGNVLGYACLRHVSGRRLLFSPIFARNEPIARAMVLAALLATPDLQAFTEVGASCLGENTAIKKIFEDVVDAEVDILFTTQKMFTTEIIEWKSDQIFAYTALGCVCL</sequence>
<dbReference type="CDD" id="cd04301">
    <property type="entry name" value="NAT_SF"/>
    <property type="match status" value="1"/>
</dbReference>
<dbReference type="AlphaFoldDB" id="A0A1I8AI23"/>
<dbReference type="PANTHER" id="PTHR47408:SF1">
    <property type="entry name" value="N-ACETYLTRANSFERASE DOMAIN-CONTAINING PROTEIN"/>
    <property type="match status" value="1"/>
</dbReference>
<proteinExistence type="predicted"/>
<evidence type="ECO:0000313" key="2">
    <source>
        <dbReference type="Proteomes" id="UP000095287"/>
    </source>
</evidence>
<evidence type="ECO:0000259" key="1">
    <source>
        <dbReference type="PROSITE" id="PS51186"/>
    </source>
</evidence>
<evidence type="ECO:0000313" key="3">
    <source>
        <dbReference type="WBParaSite" id="L893_g6174.t1"/>
    </source>
</evidence>
<dbReference type="WBParaSite" id="L893_g6174.t1">
    <property type="protein sequence ID" value="L893_g6174.t1"/>
    <property type="gene ID" value="L893_g6174"/>
</dbReference>
<dbReference type="SUPFAM" id="SSF55729">
    <property type="entry name" value="Acyl-CoA N-acyltransferases (Nat)"/>
    <property type="match status" value="1"/>
</dbReference>
<dbReference type="PROSITE" id="PS51186">
    <property type="entry name" value="GNAT"/>
    <property type="match status" value="1"/>
</dbReference>
<keyword evidence="2" id="KW-1185">Reference proteome</keyword>
<dbReference type="GO" id="GO:0016747">
    <property type="term" value="F:acyltransferase activity, transferring groups other than amino-acyl groups"/>
    <property type="evidence" value="ECO:0007669"/>
    <property type="project" value="InterPro"/>
</dbReference>
<dbReference type="Proteomes" id="UP000095287">
    <property type="component" value="Unplaced"/>
</dbReference>
<protein>
    <submittedName>
        <fullName evidence="3">N-acetyltransferase domain-containing protein</fullName>
    </submittedName>
</protein>
<dbReference type="Gene3D" id="3.40.630.30">
    <property type="match status" value="1"/>
</dbReference>
<accession>A0A1I8AI23</accession>
<reference evidence="3" key="1">
    <citation type="submission" date="2016-11" db="UniProtKB">
        <authorList>
            <consortium name="WormBaseParasite"/>
        </authorList>
    </citation>
    <scope>IDENTIFICATION</scope>
</reference>
<feature type="domain" description="N-acetyltransferase" evidence="1">
    <location>
        <begin position="1"/>
        <end position="126"/>
    </location>
</feature>
<dbReference type="Gene3D" id="3.40.630.90">
    <property type="match status" value="1"/>
</dbReference>